<evidence type="ECO:0000313" key="3">
    <source>
        <dbReference type="EMBL" id="PQM26988.1"/>
    </source>
</evidence>
<dbReference type="Pfam" id="PF00440">
    <property type="entry name" value="TetR_N"/>
    <property type="match status" value="1"/>
</dbReference>
<reference evidence="4" key="1">
    <citation type="submission" date="2017-11" db="EMBL/GenBank/DDBJ databases">
        <title>The complete genome sequence of Sphingopyxis pomeranensis sp. nov. strain WS5A3p.</title>
        <authorList>
            <person name="Kaminski M.A."/>
        </authorList>
    </citation>
    <scope>NUCLEOTIDE SEQUENCE [LARGE SCALE GENOMIC DNA]</scope>
    <source>
        <strain evidence="4">WS5A3p</strain>
    </source>
</reference>
<comment type="caution">
    <text evidence="3">The sequence shown here is derived from an EMBL/GenBank/DDBJ whole genome shotgun (WGS) entry which is preliminary data.</text>
</comment>
<evidence type="ECO:0000259" key="2">
    <source>
        <dbReference type="Pfam" id="PF00440"/>
    </source>
</evidence>
<keyword evidence="1" id="KW-0238">DNA-binding</keyword>
<dbReference type="Proteomes" id="UP000238954">
    <property type="component" value="Chromosome"/>
</dbReference>
<dbReference type="EMBL" id="PHFW01000003">
    <property type="protein sequence ID" value="PQM26988.1"/>
    <property type="molecule type" value="Genomic_DNA"/>
</dbReference>
<dbReference type="RefSeq" id="WP_106000358.1">
    <property type="nucleotide sequence ID" value="NZ_CM009578.1"/>
</dbReference>
<evidence type="ECO:0000313" key="4">
    <source>
        <dbReference type="Proteomes" id="UP000238954"/>
    </source>
</evidence>
<sequence>MKAIDYLFANGLRDQSLRSLSAELGTSHRVLSYHFGSKEGFLDEVIKSFFLSWVEIISATDIESCRTSSEALLLLWDRISHPDTFIYSRIGFELLAWQEGQRRMKQLLPQIVWAEPFERISLLSKLNPIRTASDVRVMQIVMRGLIYQLAATDAPEECRRALMDFLDLRDRALSTIADEGSGAP</sequence>
<protein>
    <recommendedName>
        <fullName evidence="2">HTH tetR-type domain-containing protein</fullName>
    </recommendedName>
</protein>
<gene>
    <name evidence="3" type="ORF">CVO77_18655</name>
</gene>
<dbReference type="OrthoDB" id="2356263at2"/>
<dbReference type="Gene3D" id="1.10.357.10">
    <property type="entry name" value="Tetracycline Repressor, domain 2"/>
    <property type="match status" value="1"/>
</dbReference>
<name>A0A2S8B3U5_9SPHN</name>
<organism evidence="3 4">
    <name type="scientific">Sphingopyxis lindanitolerans</name>
    <dbReference type="NCBI Taxonomy" id="2054227"/>
    <lineage>
        <taxon>Bacteria</taxon>
        <taxon>Pseudomonadati</taxon>
        <taxon>Pseudomonadota</taxon>
        <taxon>Alphaproteobacteria</taxon>
        <taxon>Sphingomonadales</taxon>
        <taxon>Sphingomonadaceae</taxon>
        <taxon>Sphingopyxis</taxon>
    </lineage>
</organism>
<dbReference type="InterPro" id="IPR001647">
    <property type="entry name" value="HTH_TetR"/>
</dbReference>
<feature type="domain" description="HTH tetR-type" evidence="2">
    <location>
        <begin position="8"/>
        <end position="45"/>
    </location>
</feature>
<dbReference type="AlphaFoldDB" id="A0A2S8B3U5"/>
<keyword evidence="4" id="KW-1185">Reference proteome</keyword>
<dbReference type="GO" id="GO:0003677">
    <property type="term" value="F:DNA binding"/>
    <property type="evidence" value="ECO:0007669"/>
    <property type="project" value="UniProtKB-KW"/>
</dbReference>
<dbReference type="SUPFAM" id="SSF46689">
    <property type="entry name" value="Homeodomain-like"/>
    <property type="match status" value="1"/>
</dbReference>
<dbReference type="InterPro" id="IPR009057">
    <property type="entry name" value="Homeodomain-like_sf"/>
</dbReference>
<evidence type="ECO:0000256" key="1">
    <source>
        <dbReference type="ARBA" id="ARBA00023125"/>
    </source>
</evidence>
<proteinExistence type="predicted"/>
<accession>A0A2S8B3U5</accession>